<evidence type="ECO:0000313" key="2">
    <source>
        <dbReference type="EMBL" id="QGW27835.1"/>
    </source>
</evidence>
<dbReference type="InterPro" id="IPR013783">
    <property type="entry name" value="Ig-like_fold"/>
</dbReference>
<dbReference type="SUPFAM" id="SSF81296">
    <property type="entry name" value="E set domains"/>
    <property type="match status" value="1"/>
</dbReference>
<accession>A0A6I6GHG4</accession>
<name>A0A6I6GHG4_9BACT</name>
<dbReference type="RefSeq" id="WP_157477976.1">
    <property type="nucleotide sequence ID" value="NZ_CP046566.1"/>
</dbReference>
<dbReference type="CDD" id="cd07184">
    <property type="entry name" value="E_set_Isoamylase_like_N"/>
    <property type="match status" value="1"/>
</dbReference>
<protein>
    <recommendedName>
        <fullName evidence="1">AMP-activated protein kinase glycogen-binding domain-containing protein</fullName>
    </recommendedName>
</protein>
<evidence type="ECO:0000313" key="3">
    <source>
        <dbReference type="Proteomes" id="UP000426027"/>
    </source>
</evidence>
<dbReference type="Proteomes" id="UP000426027">
    <property type="component" value="Chromosome"/>
</dbReference>
<dbReference type="Gene3D" id="2.60.40.10">
    <property type="entry name" value="Immunoglobulins"/>
    <property type="match status" value="1"/>
</dbReference>
<organism evidence="2 3">
    <name type="scientific">Phnomibacter ginsenosidimutans</name>
    <dbReference type="NCBI Taxonomy" id="2676868"/>
    <lineage>
        <taxon>Bacteria</taxon>
        <taxon>Pseudomonadati</taxon>
        <taxon>Bacteroidota</taxon>
        <taxon>Chitinophagia</taxon>
        <taxon>Chitinophagales</taxon>
        <taxon>Chitinophagaceae</taxon>
        <taxon>Phnomibacter</taxon>
    </lineage>
</organism>
<keyword evidence="3" id="KW-1185">Reference proteome</keyword>
<dbReference type="AlphaFoldDB" id="A0A6I6GHG4"/>
<dbReference type="InterPro" id="IPR032640">
    <property type="entry name" value="AMPK1_CBM"/>
</dbReference>
<sequence length="97" mass="10903">MVQKTYFKTKDYAKVKFTISPENAETVAVLGLNGDWETTVDMKKKKDGSFATEVTLPKNSKHEFKYLVNAQEWLNEPEADEQVANAFGGSNSLILID</sequence>
<reference evidence="2 3" key="1">
    <citation type="submission" date="2019-11" db="EMBL/GenBank/DDBJ databases">
        <authorList>
            <person name="Im W.T."/>
        </authorList>
    </citation>
    <scope>NUCLEOTIDE SEQUENCE [LARGE SCALE GENOMIC DNA]</scope>
    <source>
        <strain evidence="2 3">SB-02</strain>
    </source>
</reference>
<gene>
    <name evidence="2" type="ORF">GLV81_06760</name>
</gene>
<dbReference type="KEGG" id="fls:GLV81_06760"/>
<feature type="domain" description="AMP-activated protein kinase glycogen-binding" evidence="1">
    <location>
        <begin position="22"/>
        <end position="94"/>
    </location>
</feature>
<evidence type="ECO:0000259" key="1">
    <source>
        <dbReference type="Pfam" id="PF16561"/>
    </source>
</evidence>
<proteinExistence type="predicted"/>
<dbReference type="InterPro" id="IPR014756">
    <property type="entry name" value="Ig_E-set"/>
</dbReference>
<dbReference type="EMBL" id="CP046566">
    <property type="protein sequence ID" value="QGW27835.1"/>
    <property type="molecule type" value="Genomic_DNA"/>
</dbReference>
<dbReference type="Pfam" id="PF16561">
    <property type="entry name" value="AMPK1_CBM"/>
    <property type="match status" value="1"/>
</dbReference>